<keyword evidence="2" id="KW-1185">Reference proteome</keyword>
<proteinExistence type="predicted"/>
<organism evidence="1 2">
    <name type="scientific">Coniochaeta ligniaria NRRL 30616</name>
    <dbReference type="NCBI Taxonomy" id="1408157"/>
    <lineage>
        <taxon>Eukaryota</taxon>
        <taxon>Fungi</taxon>
        <taxon>Dikarya</taxon>
        <taxon>Ascomycota</taxon>
        <taxon>Pezizomycotina</taxon>
        <taxon>Sordariomycetes</taxon>
        <taxon>Sordariomycetidae</taxon>
        <taxon>Coniochaetales</taxon>
        <taxon>Coniochaetaceae</taxon>
        <taxon>Coniochaeta</taxon>
    </lineage>
</organism>
<sequence>MRLMPDSAGSCSSGLVLKLRLRRLLLELGVCTRQERILQCSLSTGPSTFFLRRIFVIYLLQHLRRSTRSQHGLRQRPRHGILIAEWARGRHSFMGDGYSYRNAKSEDEPSLPPLRDRSCHVPPMLPFHPMSIARKSCDRFPQTILSSLWCGLVHLDRGEST</sequence>
<evidence type="ECO:0000313" key="2">
    <source>
        <dbReference type="Proteomes" id="UP000182658"/>
    </source>
</evidence>
<dbReference type="Proteomes" id="UP000182658">
    <property type="component" value="Unassembled WGS sequence"/>
</dbReference>
<dbReference type="InParanoid" id="A0A1J7J1V9"/>
<protein>
    <submittedName>
        <fullName evidence="1">Uncharacterized protein</fullName>
    </submittedName>
</protein>
<dbReference type="EMBL" id="KV875094">
    <property type="protein sequence ID" value="OIW34039.1"/>
    <property type="molecule type" value="Genomic_DNA"/>
</dbReference>
<evidence type="ECO:0000313" key="1">
    <source>
        <dbReference type="EMBL" id="OIW34039.1"/>
    </source>
</evidence>
<accession>A0A1J7J1V9</accession>
<name>A0A1J7J1V9_9PEZI</name>
<dbReference type="AlphaFoldDB" id="A0A1J7J1V9"/>
<gene>
    <name evidence="1" type="ORF">CONLIGDRAFT_206795</name>
</gene>
<reference evidence="1 2" key="1">
    <citation type="submission" date="2016-10" db="EMBL/GenBank/DDBJ databases">
        <title>Draft genome sequence of Coniochaeta ligniaria NRRL30616, a lignocellulolytic fungus for bioabatement of inhibitors in plant biomass hydrolysates.</title>
        <authorList>
            <consortium name="DOE Joint Genome Institute"/>
            <person name="Jimenez D.J."/>
            <person name="Hector R.E."/>
            <person name="Riley R."/>
            <person name="Sun H."/>
            <person name="Grigoriev I.V."/>
            <person name="Van Elsas J.D."/>
            <person name="Nichols N.N."/>
        </authorList>
    </citation>
    <scope>NUCLEOTIDE SEQUENCE [LARGE SCALE GENOMIC DNA]</scope>
    <source>
        <strain evidence="1 2">NRRL 30616</strain>
    </source>
</reference>